<dbReference type="Pfam" id="PF13561">
    <property type="entry name" value="adh_short_C2"/>
    <property type="match status" value="1"/>
</dbReference>
<dbReference type="InterPro" id="IPR036291">
    <property type="entry name" value="NAD(P)-bd_dom_sf"/>
</dbReference>
<dbReference type="InterPro" id="IPR020904">
    <property type="entry name" value="Sc_DH/Rdtase_CS"/>
</dbReference>
<protein>
    <submittedName>
        <fullName evidence="3">7-alpha-hydroxysteroid dehydrogenase</fullName>
        <ecNumber evidence="3">1.1.1.159</ecNumber>
    </submittedName>
</protein>
<comment type="similarity">
    <text evidence="1">Belongs to the short-chain dehydrogenases/reductases (SDR) family.</text>
</comment>
<dbReference type="PROSITE" id="PS00061">
    <property type="entry name" value="ADH_SHORT"/>
    <property type="match status" value="1"/>
</dbReference>
<reference evidence="3" key="1">
    <citation type="submission" date="2016-12" db="EMBL/GenBank/DDBJ databases">
        <authorList>
            <person name="Moulin L."/>
        </authorList>
    </citation>
    <scope>NUCLEOTIDE SEQUENCE [LARGE SCALE GENOMIC DNA]</scope>
    <source>
        <strain evidence="3">STM 7183</strain>
    </source>
</reference>
<dbReference type="FunFam" id="3.40.50.720:FF:000084">
    <property type="entry name" value="Short-chain dehydrogenase reductase"/>
    <property type="match status" value="1"/>
</dbReference>
<evidence type="ECO:0000313" key="3">
    <source>
        <dbReference type="EMBL" id="SIT45644.1"/>
    </source>
</evidence>
<dbReference type="RefSeq" id="WP_235850941.1">
    <property type="nucleotide sequence ID" value="NZ_CYGY02000047.1"/>
</dbReference>
<dbReference type="NCBIfam" id="NF005559">
    <property type="entry name" value="PRK07231.1"/>
    <property type="match status" value="1"/>
</dbReference>
<organism evidence="3 4">
    <name type="scientific">Paraburkholderia piptadeniae</name>
    <dbReference type="NCBI Taxonomy" id="1701573"/>
    <lineage>
        <taxon>Bacteria</taxon>
        <taxon>Pseudomonadati</taxon>
        <taxon>Pseudomonadota</taxon>
        <taxon>Betaproteobacteria</taxon>
        <taxon>Burkholderiales</taxon>
        <taxon>Burkholderiaceae</taxon>
        <taxon>Paraburkholderia</taxon>
    </lineage>
</organism>
<proteinExistence type="inferred from homology"/>
<dbReference type="EC" id="1.1.1.159" evidence="3"/>
<dbReference type="PANTHER" id="PTHR43943">
    <property type="entry name" value="DEHYDROGENASE/REDUCTASE (SDR FAMILY) MEMBER 4"/>
    <property type="match status" value="1"/>
</dbReference>
<dbReference type="InterPro" id="IPR057326">
    <property type="entry name" value="KR_dom"/>
</dbReference>
<keyword evidence="3" id="KW-0560">Oxidoreductase</keyword>
<dbReference type="AlphaFoldDB" id="A0A1N7SE74"/>
<gene>
    <name evidence="3" type="primary">hdhA</name>
    <name evidence="3" type="ORF">BN2476_470095</name>
</gene>
<comment type="caution">
    <text evidence="3">The sequence shown here is derived from an EMBL/GenBank/DDBJ whole genome shotgun (WGS) entry which is preliminary data.</text>
</comment>
<dbReference type="EMBL" id="CYGY02000047">
    <property type="protein sequence ID" value="SIT45644.1"/>
    <property type="molecule type" value="Genomic_DNA"/>
</dbReference>
<keyword evidence="4" id="KW-1185">Reference proteome</keyword>
<dbReference type="PRINTS" id="PR00081">
    <property type="entry name" value="GDHRDH"/>
</dbReference>
<name>A0A1N7SE74_9BURK</name>
<evidence type="ECO:0000313" key="4">
    <source>
        <dbReference type="Proteomes" id="UP000195569"/>
    </source>
</evidence>
<evidence type="ECO:0000256" key="1">
    <source>
        <dbReference type="ARBA" id="ARBA00006484"/>
    </source>
</evidence>
<sequence length="270" mass="28315">MMTPSLDNMFDLSGKVALVTGGSRGIGRAISLRLAQHGATVVVSSRKVEACQEVVDEIRCGGGEAEAKACNIAEKGQLQALVEHTVEKLGGVDVLVCNAAVNPYFGPSNEMSDEAFDRVMGCNVRSNFQLVNMAIPSMLERGGGSIIVISSIGGFIGSDVLGAYSISKAADMQLVRNIAVEWGGKNVRANCIAPGLIRTDFARALWENEKILESTLRNTPMKRIGEADEIAGAAVFLASPAAGYMNGQTLAVDGGRLAGVPRAQLSDSVT</sequence>
<dbReference type="InterPro" id="IPR002347">
    <property type="entry name" value="SDR_fam"/>
</dbReference>
<dbReference type="SMART" id="SM00822">
    <property type="entry name" value="PKS_KR"/>
    <property type="match status" value="1"/>
</dbReference>
<evidence type="ECO:0000259" key="2">
    <source>
        <dbReference type="SMART" id="SM00822"/>
    </source>
</evidence>
<accession>A0A1N7SE74</accession>
<dbReference type="SUPFAM" id="SSF51735">
    <property type="entry name" value="NAD(P)-binding Rossmann-fold domains"/>
    <property type="match status" value="1"/>
</dbReference>
<dbReference type="Proteomes" id="UP000195569">
    <property type="component" value="Unassembled WGS sequence"/>
</dbReference>
<dbReference type="GO" id="GO:0008709">
    <property type="term" value="F:cholate 7-alpha-dehydrogenase (NAD+) activity"/>
    <property type="evidence" value="ECO:0007669"/>
    <property type="project" value="UniProtKB-EC"/>
</dbReference>
<feature type="domain" description="Ketoreductase" evidence="2">
    <location>
        <begin position="15"/>
        <end position="185"/>
    </location>
</feature>
<dbReference type="Gene3D" id="3.40.50.720">
    <property type="entry name" value="NAD(P)-binding Rossmann-like Domain"/>
    <property type="match status" value="1"/>
</dbReference>
<dbReference type="PRINTS" id="PR00080">
    <property type="entry name" value="SDRFAMILY"/>
</dbReference>
<dbReference type="CDD" id="cd05233">
    <property type="entry name" value="SDR_c"/>
    <property type="match status" value="1"/>
</dbReference>
<dbReference type="PANTHER" id="PTHR43943:SF2">
    <property type="entry name" value="DEHYDROGENASE_REDUCTASE 4"/>
    <property type="match status" value="1"/>
</dbReference>